<feature type="signal peptide" evidence="2">
    <location>
        <begin position="1"/>
        <end position="19"/>
    </location>
</feature>
<feature type="compositionally biased region" description="Basic and acidic residues" evidence="1">
    <location>
        <begin position="354"/>
        <end position="412"/>
    </location>
</feature>
<sequence>MKPLITLMLALLVSFSAMRALSEDDDYTFSDGELDALLAPIALYPDTVLSHLLIAATYPLEVVDAERWARNQKNSDRAEILNQAATKNWDPSVQALTPIPEILARMSEDLSWTERLGDAFLQDESQVLESIQRLRQRAYDEGNLTTNDYQSVSRDQGDIIIEPVQREVVYVPYYDTRVVYGPWWWPVYPPHFWLNPHRHHAHQVGLFFWAPGFFLGHSFYFGGFHWHHRQVVVVRHSHRSYYEGHRRLVVHRDSHRWHHNPQHRRGVSYHSRSVAKRYAGNHSIPSHRIAHYQREQTNRVHDQRVAQQRHETVVNNMRRSQATYQNRQERSSPARANSHERTSSPERTNSPERANSHERTNSHEQKNRNDRDSSRERVNRELANRPDADELRERISSPERNSPERNKKDHNSVSRYQDNRPSTSLARNQQQSQVKDRTRNDSGVSRNNQPSQLSNQQEHRGGRVTQTTSHSSYRRDATTRNSGHNSQRAESVHRSSNARQQHSSR</sequence>
<feature type="compositionally biased region" description="Polar residues" evidence="1">
    <location>
        <begin position="479"/>
        <end position="505"/>
    </location>
</feature>
<evidence type="ECO:0000256" key="2">
    <source>
        <dbReference type="SAM" id="SignalP"/>
    </source>
</evidence>
<keyword evidence="4" id="KW-1185">Reference proteome</keyword>
<proteinExistence type="predicted"/>
<dbReference type="AlphaFoldDB" id="C5BUK8"/>
<dbReference type="HOGENOM" id="CLU_024625_5_1_6"/>
<name>C5BUK8_TERTT</name>
<feature type="compositionally biased region" description="Basic and acidic residues" evidence="1">
    <location>
        <begin position="327"/>
        <end position="344"/>
    </location>
</feature>
<dbReference type="KEGG" id="ttu:TERTU_4168"/>
<evidence type="ECO:0000256" key="1">
    <source>
        <dbReference type="SAM" id="MobiDB-lite"/>
    </source>
</evidence>
<evidence type="ECO:0000313" key="4">
    <source>
        <dbReference type="Proteomes" id="UP000009080"/>
    </source>
</evidence>
<dbReference type="RefSeq" id="WP_015820267.1">
    <property type="nucleotide sequence ID" value="NC_012997.1"/>
</dbReference>
<dbReference type="STRING" id="377629.TERTU_4168"/>
<reference evidence="3 4" key="1">
    <citation type="journal article" date="2009" name="PLoS ONE">
        <title>The complete genome of Teredinibacter turnerae T7901: an intracellular endosymbiont of marine wood-boring bivalves (shipworms).</title>
        <authorList>
            <person name="Yang J.C."/>
            <person name="Madupu R."/>
            <person name="Durkin A.S."/>
            <person name="Ekborg N.A."/>
            <person name="Pedamallu C.S."/>
            <person name="Hostetler J.B."/>
            <person name="Radune D."/>
            <person name="Toms B.S."/>
            <person name="Henrissat B."/>
            <person name="Coutinho P.M."/>
            <person name="Schwarz S."/>
            <person name="Field L."/>
            <person name="Trindade-Silva A.E."/>
            <person name="Soares C.A.G."/>
            <person name="Elshahawi S."/>
            <person name="Hanora A."/>
            <person name="Schmidt E.W."/>
            <person name="Haygood M.G."/>
            <person name="Posfai J."/>
            <person name="Benner J."/>
            <person name="Madinger C."/>
            <person name="Nove J."/>
            <person name="Anton B."/>
            <person name="Chaudhary K."/>
            <person name="Foster J."/>
            <person name="Holman A."/>
            <person name="Kumar S."/>
            <person name="Lessard P.A."/>
            <person name="Luyten Y.A."/>
            <person name="Slatko B."/>
            <person name="Wood N."/>
            <person name="Wu B."/>
            <person name="Teplitski M."/>
            <person name="Mougous J.D."/>
            <person name="Ward N."/>
            <person name="Eisen J.A."/>
            <person name="Badger J.H."/>
            <person name="Distel D.L."/>
        </authorList>
    </citation>
    <scope>NUCLEOTIDE SEQUENCE [LARGE SCALE GENOMIC DNA]</scope>
    <source>
        <strain evidence="4">ATCC 39867 / T7901</strain>
    </source>
</reference>
<dbReference type="OrthoDB" id="197257at2"/>
<evidence type="ECO:0008006" key="5">
    <source>
        <dbReference type="Google" id="ProtNLM"/>
    </source>
</evidence>
<feature type="region of interest" description="Disordered" evidence="1">
    <location>
        <begin position="296"/>
        <end position="505"/>
    </location>
</feature>
<feature type="chain" id="PRO_5002949135" description="DUF3300 domain-containing protein" evidence="2">
    <location>
        <begin position="20"/>
        <end position="505"/>
    </location>
</feature>
<gene>
    <name evidence="3" type="ordered locus">TERTU_4168</name>
</gene>
<dbReference type="Proteomes" id="UP000009080">
    <property type="component" value="Chromosome"/>
</dbReference>
<keyword evidence="2" id="KW-0732">Signal</keyword>
<protein>
    <recommendedName>
        <fullName evidence="5">DUF3300 domain-containing protein</fullName>
    </recommendedName>
</protein>
<feature type="compositionally biased region" description="Polar residues" evidence="1">
    <location>
        <begin position="313"/>
        <end position="326"/>
    </location>
</feature>
<dbReference type="PANTHER" id="PTHR40269:SF1">
    <property type="entry name" value="OUTER MEMBRANE PROTEIN"/>
    <property type="match status" value="1"/>
</dbReference>
<dbReference type="InterPro" id="IPR021728">
    <property type="entry name" value="DUF3300"/>
</dbReference>
<evidence type="ECO:0000313" key="3">
    <source>
        <dbReference type="EMBL" id="ACR14151.1"/>
    </source>
</evidence>
<feature type="compositionally biased region" description="Polar residues" evidence="1">
    <location>
        <begin position="441"/>
        <end position="456"/>
    </location>
</feature>
<feature type="compositionally biased region" description="Polar residues" evidence="1">
    <location>
        <begin position="413"/>
        <end position="433"/>
    </location>
</feature>
<dbReference type="eggNOG" id="COG3064">
    <property type="taxonomic scope" value="Bacteria"/>
</dbReference>
<accession>C5BUK8</accession>
<dbReference type="PANTHER" id="PTHR40269">
    <property type="entry name" value="OUTER MEMBRANE PROTEIN-RELATED"/>
    <property type="match status" value="1"/>
</dbReference>
<feature type="compositionally biased region" description="Basic and acidic residues" evidence="1">
    <location>
        <begin position="296"/>
        <end position="312"/>
    </location>
</feature>
<dbReference type="Pfam" id="PF11737">
    <property type="entry name" value="DUF3300"/>
    <property type="match status" value="1"/>
</dbReference>
<organism evidence="3 4">
    <name type="scientific">Teredinibacter turnerae (strain ATCC 39867 / T7901)</name>
    <dbReference type="NCBI Taxonomy" id="377629"/>
    <lineage>
        <taxon>Bacteria</taxon>
        <taxon>Pseudomonadati</taxon>
        <taxon>Pseudomonadota</taxon>
        <taxon>Gammaproteobacteria</taxon>
        <taxon>Cellvibrionales</taxon>
        <taxon>Cellvibrionaceae</taxon>
        <taxon>Teredinibacter</taxon>
    </lineage>
</organism>
<dbReference type="EMBL" id="CP001614">
    <property type="protein sequence ID" value="ACR14151.1"/>
    <property type="molecule type" value="Genomic_DNA"/>
</dbReference>